<reference evidence="1 2" key="1">
    <citation type="journal article" date="2015" name="Sci. Rep.">
        <title>The power of single molecule real-time sequencing technology in the de novo assembly of a eukaryotic genome.</title>
        <authorList>
            <person name="Sakai H."/>
            <person name="Naito K."/>
            <person name="Ogiso-Tanaka E."/>
            <person name="Takahashi Y."/>
            <person name="Iseki K."/>
            <person name="Muto C."/>
            <person name="Satou K."/>
            <person name="Teruya K."/>
            <person name="Shiroma A."/>
            <person name="Shimoji M."/>
            <person name="Hirano T."/>
            <person name="Itoh T."/>
            <person name="Kaga A."/>
            <person name="Tomooka N."/>
        </authorList>
    </citation>
    <scope>NUCLEOTIDE SEQUENCE [LARGE SCALE GENOMIC DNA]</scope>
    <source>
        <strain evidence="2">cv. Shumari</strain>
    </source>
</reference>
<dbReference type="AlphaFoldDB" id="A0A0S3SIP3"/>
<accession>A0A0S3SIP3</accession>
<sequence>MLLFFQLHFSCTPFHPINHRILDGSCETLENNVRWSTRGSWRTRHLNNVRGSRRKKHFNSGFQVSRCMESGVESAVQFACHSENVTFHY</sequence>
<organism evidence="1 2">
    <name type="scientific">Vigna angularis var. angularis</name>
    <dbReference type="NCBI Taxonomy" id="157739"/>
    <lineage>
        <taxon>Eukaryota</taxon>
        <taxon>Viridiplantae</taxon>
        <taxon>Streptophyta</taxon>
        <taxon>Embryophyta</taxon>
        <taxon>Tracheophyta</taxon>
        <taxon>Spermatophyta</taxon>
        <taxon>Magnoliopsida</taxon>
        <taxon>eudicotyledons</taxon>
        <taxon>Gunneridae</taxon>
        <taxon>Pentapetalae</taxon>
        <taxon>rosids</taxon>
        <taxon>fabids</taxon>
        <taxon>Fabales</taxon>
        <taxon>Fabaceae</taxon>
        <taxon>Papilionoideae</taxon>
        <taxon>50 kb inversion clade</taxon>
        <taxon>NPAAA clade</taxon>
        <taxon>indigoferoid/millettioid clade</taxon>
        <taxon>Phaseoleae</taxon>
        <taxon>Vigna</taxon>
    </lineage>
</organism>
<dbReference type="Proteomes" id="UP000291084">
    <property type="component" value="Chromosome 7"/>
</dbReference>
<dbReference type="EMBL" id="AP015040">
    <property type="protein sequence ID" value="BAT92717.1"/>
    <property type="molecule type" value="Genomic_DNA"/>
</dbReference>
<evidence type="ECO:0000313" key="1">
    <source>
        <dbReference type="EMBL" id="BAT92717.1"/>
    </source>
</evidence>
<keyword evidence="2" id="KW-1185">Reference proteome</keyword>
<protein>
    <submittedName>
        <fullName evidence="1">Uncharacterized protein</fullName>
    </submittedName>
</protein>
<evidence type="ECO:0000313" key="2">
    <source>
        <dbReference type="Proteomes" id="UP000291084"/>
    </source>
</evidence>
<proteinExistence type="predicted"/>
<name>A0A0S3SIP3_PHAAN</name>
<gene>
    <name evidence="1" type="primary">Vigan.07G153300</name>
    <name evidence="1" type="ORF">VIGAN_07153300</name>
</gene>